<feature type="compositionally biased region" description="Pro residues" evidence="1">
    <location>
        <begin position="103"/>
        <end position="113"/>
    </location>
</feature>
<reference evidence="2" key="1">
    <citation type="submission" date="2014-09" db="EMBL/GenBank/DDBJ databases">
        <authorList>
            <person name="Magalhaes I.L.F."/>
            <person name="Oliveira U."/>
            <person name="Santos F.R."/>
            <person name="Vidigal T.H.D.A."/>
            <person name="Brescovit A.D."/>
            <person name="Santos A.J."/>
        </authorList>
    </citation>
    <scope>NUCLEOTIDE SEQUENCE</scope>
    <source>
        <tissue evidence="2">Shoot tissue taken approximately 20 cm above the soil surface</tissue>
    </source>
</reference>
<feature type="region of interest" description="Disordered" evidence="1">
    <location>
        <begin position="87"/>
        <end position="124"/>
    </location>
</feature>
<evidence type="ECO:0000313" key="2">
    <source>
        <dbReference type="EMBL" id="JAD62215.1"/>
    </source>
</evidence>
<reference evidence="2" key="2">
    <citation type="journal article" date="2015" name="Data Brief">
        <title>Shoot transcriptome of the giant reed, Arundo donax.</title>
        <authorList>
            <person name="Barrero R.A."/>
            <person name="Guerrero F.D."/>
            <person name="Moolhuijzen P."/>
            <person name="Goolsby J.A."/>
            <person name="Tidwell J."/>
            <person name="Bellgard S.E."/>
            <person name="Bellgard M.I."/>
        </authorList>
    </citation>
    <scope>NUCLEOTIDE SEQUENCE</scope>
    <source>
        <tissue evidence="2">Shoot tissue taken approximately 20 cm above the soil surface</tissue>
    </source>
</reference>
<proteinExistence type="predicted"/>
<accession>A0A0A9BLX0</accession>
<dbReference type="AlphaFoldDB" id="A0A0A9BLX0"/>
<name>A0A0A9BLX0_ARUDO</name>
<sequence>MEPPEGEDPTEETLTRAIAFRKELEQCNDEFRAARTRGTVGMAAPTPGAARSGLLPVGSVHGASGGARLFLRSYHFSRDAEVPCAPPHLGRAAPPASRHGGVAPPPSHAPPPLLRLGSCAAGSR</sequence>
<dbReference type="EMBL" id="GBRH01235680">
    <property type="protein sequence ID" value="JAD62215.1"/>
    <property type="molecule type" value="Transcribed_RNA"/>
</dbReference>
<organism evidence="2">
    <name type="scientific">Arundo donax</name>
    <name type="common">Giant reed</name>
    <name type="synonym">Donax arundinaceus</name>
    <dbReference type="NCBI Taxonomy" id="35708"/>
    <lineage>
        <taxon>Eukaryota</taxon>
        <taxon>Viridiplantae</taxon>
        <taxon>Streptophyta</taxon>
        <taxon>Embryophyta</taxon>
        <taxon>Tracheophyta</taxon>
        <taxon>Spermatophyta</taxon>
        <taxon>Magnoliopsida</taxon>
        <taxon>Liliopsida</taxon>
        <taxon>Poales</taxon>
        <taxon>Poaceae</taxon>
        <taxon>PACMAD clade</taxon>
        <taxon>Arundinoideae</taxon>
        <taxon>Arundineae</taxon>
        <taxon>Arundo</taxon>
    </lineage>
</organism>
<evidence type="ECO:0000256" key="1">
    <source>
        <dbReference type="SAM" id="MobiDB-lite"/>
    </source>
</evidence>
<protein>
    <submittedName>
        <fullName evidence="2">Uncharacterized protein</fullName>
    </submittedName>
</protein>